<keyword evidence="1" id="KW-1133">Transmembrane helix</keyword>
<accession>A0A2H3DSQ5</accession>
<gene>
    <name evidence="2" type="ORF">ARMGADRAFT_1031524</name>
</gene>
<keyword evidence="1" id="KW-0812">Transmembrane</keyword>
<sequence>MDNGYTIVESLEEKKDNAKSVDHFVPLVSKKLLVNKPKKVSYAETSNMDSAWPQEGEIGEGPESEDDSLGYKFFWSVFFFFWLHNMPLCTAIKDIPYLKIFSPCFIGIRHVPAFVGKEYALLDMIKLIWKKLVFQGIVDVMEDMSRDGAIFQHLIVPGFAEMVVMLPDMVGQGTICPVLIAFTRPTCVIVGFIWLLLEFLHRFGTEAYSFYDIV</sequence>
<evidence type="ECO:0000313" key="2">
    <source>
        <dbReference type="EMBL" id="PBK91303.1"/>
    </source>
</evidence>
<evidence type="ECO:0000256" key="1">
    <source>
        <dbReference type="SAM" id="Phobius"/>
    </source>
</evidence>
<evidence type="ECO:0000313" key="3">
    <source>
        <dbReference type="Proteomes" id="UP000217790"/>
    </source>
</evidence>
<feature type="transmembrane region" description="Helical" evidence="1">
    <location>
        <begin position="175"/>
        <end position="197"/>
    </location>
</feature>
<proteinExistence type="predicted"/>
<dbReference type="AlphaFoldDB" id="A0A2H3DSQ5"/>
<dbReference type="InParanoid" id="A0A2H3DSQ5"/>
<keyword evidence="3" id="KW-1185">Reference proteome</keyword>
<dbReference type="EMBL" id="KZ293661">
    <property type="protein sequence ID" value="PBK91303.1"/>
    <property type="molecule type" value="Genomic_DNA"/>
</dbReference>
<reference evidence="3" key="1">
    <citation type="journal article" date="2017" name="Nat. Ecol. Evol.">
        <title>Genome expansion and lineage-specific genetic innovations in the forest pathogenic fungi Armillaria.</title>
        <authorList>
            <person name="Sipos G."/>
            <person name="Prasanna A.N."/>
            <person name="Walter M.C."/>
            <person name="O'Connor E."/>
            <person name="Balint B."/>
            <person name="Krizsan K."/>
            <person name="Kiss B."/>
            <person name="Hess J."/>
            <person name="Varga T."/>
            <person name="Slot J."/>
            <person name="Riley R."/>
            <person name="Boka B."/>
            <person name="Rigling D."/>
            <person name="Barry K."/>
            <person name="Lee J."/>
            <person name="Mihaltcheva S."/>
            <person name="LaButti K."/>
            <person name="Lipzen A."/>
            <person name="Waldron R."/>
            <person name="Moloney N.M."/>
            <person name="Sperisen C."/>
            <person name="Kredics L."/>
            <person name="Vagvoelgyi C."/>
            <person name="Patrignani A."/>
            <person name="Fitzpatrick D."/>
            <person name="Nagy I."/>
            <person name="Doyle S."/>
            <person name="Anderson J.B."/>
            <person name="Grigoriev I.V."/>
            <person name="Gueldener U."/>
            <person name="Muensterkoetter M."/>
            <person name="Nagy L.G."/>
        </authorList>
    </citation>
    <scope>NUCLEOTIDE SEQUENCE [LARGE SCALE GENOMIC DNA]</scope>
    <source>
        <strain evidence="3">Ar21-2</strain>
    </source>
</reference>
<protein>
    <submittedName>
        <fullName evidence="2">Uncharacterized protein</fullName>
    </submittedName>
</protein>
<keyword evidence="1" id="KW-0472">Membrane</keyword>
<dbReference type="Proteomes" id="UP000217790">
    <property type="component" value="Unassembled WGS sequence"/>
</dbReference>
<name>A0A2H3DSQ5_ARMGA</name>
<organism evidence="2 3">
    <name type="scientific">Armillaria gallica</name>
    <name type="common">Bulbous honey fungus</name>
    <name type="synonym">Armillaria bulbosa</name>
    <dbReference type="NCBI Taxonomy" id="47427"/>
    <lineage>
        <taxon>Eukaryota</taxon>
        <taxon>Fungi</taxon>
        <taxon>Dikarya</taxon>
        <taxon>Basidiomycota</taxon>
        <taxon>Agaricomycotina</taxon>
        <taxon>Agaricomycetes</taxon>
        <taxon>Agaricomycetidae</taxon>
        <taxon>Agaricales</taxon>
        <taxon>Marasmiineae</taxon>
        <taxon>Physalacriaceae</taxon>
        <taxon>Armillaria</taxon>
    </lineage>
</organism>